<accession>A0A380G0H3</accession>
<proteinExistence type="predicted"/>
<keyword evidence="4" id="KW-1185">Reference proteome</keyword>
<dbReference type="Proteomes" id="UP000254047">
    <property type="component" value="Unassembled WGS sequence"/>
</dbReference>
<organism evidence="1 3">
    <name type="scientific">Staphylococcus petrasii</name>
    <dbReference type="NCBI Taxonomy" id="1276936"/>
    <lineage>
        <taxon>Bacteria</taxon>
        <taxon>Bacillati</taxon>
        <taxon>Bacillota</taxon>
        <taxon>Bacilli</taxon>
        <taxon>Bacillales</taxon>
        <taxon>Staphylococcaceae</taxon>
        <taxon>Staphylococcus</taxon>
    </lineage>
</organism>
<dbReference type="EMBL" id="SRLS01000027">
    <property type="protein sequence ID" value="TGE15109.1"/>
    <property type="molecule type" value="Genomic_DNA"/>
</dbReference>
<dbReference type="Proteomes" id="UP000297598">
    <property type="component" value="Unassembled WGS sequence"/>
</dbReference>
<evidence type="ECO:0000313" key="4">
    <source>
        <dbReference type="Proteomes" id="UP000297598"/>
    </source>
</evidence>
<reference evidence="1 3" key="1">
    <citation type="submission" date="2018-06" db="EMBL/GenBank/DDBJ databases">
        <authorList>
            <consortium name="Pathogen Informatics"/>
            <person name="Doyle S."/>
        </authorList>
    </citation>
    <scope>NUCLEOTIDE SEQUENCE [LARGE SCALE GENOMIC DNA]</scope>
    <source>
        <strain evidence="1 3">NCTC13830</strain>
    </source>
</reference>
<evidence type="ECO:0000313" key="2">
    <source>
        <dbReference type="EMBL" id="TGE15109.1"/>
    </source>
</evidence>
<sequence length="71" mass="8672">MKDKEYKQAWLTLKDRKIQNYIGNRQLTYRDDSFVKYLENELIMMDELDHTHEGQNIIDDLERGSDEYSRN</sequence>
<gene>
    <name evidence="2" type="ORF">BJR09_12100</name>
    <name evidence="1" type="ORF">NCTC13830_02032</name>
</gene>
<evidence type="ECO:0008006" key="5">
    <source>
        <dbReference type="Google" id="ProtNLM"/>
    </source>
</evidence>
<name>A0A380G0H3_9STAP</name>
<dbReference type="OrthoDB" id="2413380at2"/>
<evidence type="ECO:0000313" key="3">
    <source>
        <dbReference type="Proteomes" id="UP000254047"/>
    </source>
</evidence>
<protein>
    <recommendedName>
        <fullName evidence="5">Phage protein</fullName>
    </recommendedName>
</protein>
<reference evidence="2 4" key="2">
    <citation type="submission" date="2019-04" db="EMBL/GenBank/DDBJ databases">
        <title>Genomic characterization of Staphylococcus petrasii strains.</title>
        <authorList>
            <person name="Vrbovska V."/>
            <person name="Kovarovic V."/>
            <person name="Maslanova I."/>
            <person name="Indrakova A."/>
            <person name="Petras P."/>
            <person name="Sedo O."/>
            <person name="Svec P."/>
            <person name="Fisarova L."/>
            <person name="Sedlacek I."/>
            <person name="Doskar J."/>
            <person name="Pantucek R."/>
        </authorList>
    </citation>
    <scope>NUCLEOTIDE SEQUENCE [LARGE SCALE GENOMIC DNA]</scope>
    <source>
        <strain evidence="2 4">P5404</strain>
    </source>
</reference>
<dbReference type="AlphaFoldDB" id="A0A380G0H3"/>
<dbReference type="RefSeq" id="WP_103297505.1">
    <property type="nucleotide sequence ID" value="NZ_PPQT01000025.1"/>
</dbReference>
<dbReference type="EMBL" id="UHDO01000001">
    <property type="protein sequence ID" value="SUM44624.1"/>
    <property type="molecule type" value="Genomic_DNA"/>
</dbReference>
<evidence type="ECO:0000313" key="1">
    <source>
        <dbReference type="EMBL" id="SUM44624.1"/>
    </source>
</evidence>